<dbReference type="SMART" id="SM00382">
    <property type="entry name" value="AAA"/>
    <property type="match status" value="1"/>
</dbReference>
<dbReference type="EMBL" id="JAATLJ010000001">
    <property type="protein sequence ID" value="NIZ41002.1"/>
    <property type="molecule type" value="Genomic_DNA"/>
</dbReference>
<dbReference type="AlphaFoldDB" id="A0A968GAM2"/>
<dbReference type="InterPro" id="IPR020568">
    <property type="entry name" value="Ribosomal_Su5_D2-typ_SF"/>
</dbReference>
<protein>
    <submittedName>
        <fullName evidence="2">AAA family ATPase</fullName>
    </submittedName>
</protein>
<dbReference type="Gene3D" id="3.40.50.300">
    <property type="entry name" value="P-loop containing nucleotide triphosphate hydrolases"/>
    <property type="match status" value="1"/>
</dbReference>
<evidence type="ECO:0000313" key="2">
    <source>
        <dbReference type="EMBL" id="NIZ41002.1"/>
    </source>
</evidence>
<dbReference type="Gene3D" id="1.10.8.60">
    <property type="match status" value="1"/>
</dbReference>
<dbReference type="InterPro" id="IPR003593">
    <property type="entry name" value="AAA+_ATPase"/>
</dbReference>
<dbReference type="GO" id="GO:0016887">
    <property type="term" value="F:ATP hydrolysis activity"/>
    <property type="evidence" value="ECO:0007669"/>
    <property type="project" value="InterPro"/>
</dbReference>
<comment type="caution">
    <text evidence="2">The sequence shown here is derived from an EMBL/GenBank/DDBJ whole genome shotgun (WGS) entry which is preliminary data.</text>
</comment>
<dbReference type="SUPFAM" id="SSF52540">
    <property type="entry name" value="P-loop containing nucleoside triphosphate hydrolases"/>
    <property type="match status" value="1"/>
</dbReference>
<feature type="domain" description="AAA+ ATPase" evidence="1">
    <location>
        <begin position="307"/>
        <end position="456"/>
    </location>
</feature>
<dbReference type="SUPFAM" id="SSF54211">
    <property type="entry name" value="Ribosomal protein S5 domain 2-like"/>
    <property type="match status" value="1"/>
</dbReference>
<dbReference type="InterPro" id="IPR003959">
    <property type="entry name" value="ATPase_AAA_core"/>
</dbReference>
<dbReference type="PANTHER" id="PTHR43718:SF2">
    <property type="entry name" value="LON PROTEASE HOMOLOG, MITOCHONDRIAL"/>
    <property type="match status" value="1"/>
</dbReference>
<dbReference type="GO" id="GO:0006515">
    <property type="term" value="P:protein quality control for misfolded or incompletely synthesized proteins"/>
    <property type="evidence" value="ECO:0007669"/>
    <property type="project" value="TreeGrafter"/>
</dbReference>
<proteinExistence type="predicted"/>
<dbReference type="InterPro" id="IPR027417">
    <property type="entry name" value="P-loop_NTPase"/>
</dbReference>
<evidence type="ECO:0000313" key="3">
    <source>
        <dbReference type="Proteomes" id="UP000711995"/>
    </source>
</evidence>
<name>A0A968GAM2_9SPIO</name>
<organism evidence="2 3">
    <name type="scientific">Entomospira entomophila</name>
    <dbReference type="NCBI Taxonomy" id="2719988"/>
    <lineage>
        <taxon>Bacteria</taxon>
        <taxon>Pseudomonadati</taxon>
        <taxon>Spirochaetota</taxon>
        <taxon>Spirochaetia</taxon>
        <taxon>Spirochaetales</taxon>
        <taxon>Spirochaetaceae</taxon>
        <taxon>Entomospira</taxon>
    </lineage>
</organism>
<accession>A0A968GAM2</accession>
<dbReference type="PANTHER" id="PTHR43718">
    <property type="entry name" value="LON PROTEASE"/>
    <property type="match status" value="1"/>
</dbReference>
<dbReference type="InterPro" id="IPR027065">
    <property type="entry name" value="Lon_Prtase"/>
</dbReference>
<dbReference type="Gene3D" id="1.20.5.5270">
    <property type="match status" value="1"/>
</dbReference>
<sequence length="746" mass="86292">MPKISIAPLPADTFLWKIPEDVFIVPGMEHKIEVSHELLLNIEKLGFILCYYESIPNGVMIFGSLIRVERINDSSYEAVFTLQKRALWEANQNSFIVLDDVIASQERFKKLLQELLVMHQRVYSESPYVEYDQIQHKDFIELFWCTLFSAPTLSRKEKIEIFAYRAIDQAYQRCMEVLLAQIEVKMGSSKTIASSKKFAKKQVNVASNDIQSLRDSINQSYMPMQVKSRILEEIDKMQYLSKLSQDYGHLHAYIDYVLSLPWKEHEIVFPSFDSVSDILEQSHYGLLSVKEAILDYLSAFYVNGKNLGGILCFSGPPGTGKTSIAKMIAVALNRPFTSISLAGVHDEAYLYGHRRSYMGAMPGKIIQAIKSSKSLMPVILLDEVDKMIQSRNADPMSVLLDILDDQNRGEFMDHYLDIPIDLTKVIFILTLNDLTVIPDALISRLENISFNGYTYKEKENIFYQNILPEIQKKLRISHWRIDIKSDAFRWLVQEYTDEFGVRQLSLQTERLCKKLLRKHFNNYKEVHYFEFLTAENLYPYLKPMNRRTNFKHLARGHDAPVVMGSTAVIRDMNIYWVIVDLKIQEKNRMKDLCTGLSSAYWRESLVLSRGLLSKYLLNRYLEDSWLEQSVFHLHISGLHHSSTDNYGLHLLVIALMMSTKYDTSLLSQTFLALDFTLWGLLYTSYSIRELILMAERGQCDYIIIPKSEQMQWEALEIELSSSVEPIFCSTVFDVLDFLFSSAICKS</sequence>
<reference evidence="2 3" key="1">
    <citation type="submission" date="2020-03" db="EMBL/GenBank/DDBJ databases">
        <title>Spirochaetal bacteria isolated from arthropods constitute a novel genus Entomospira genus novum within the order Spirochaetales.</title>
        <authorList>
            <person name="Grana-Miraglia L."/>
            <person name="Sikutova S."/>
            <person name="Fingerle V."/>
            <person name="Sing A."/>
            <person name="Castillo-Ramirez S."/>
            <person name="Margos G."/>
            <person name="Rudolf I."/>
        </authorList>
    </citation>
    <scope>NUCLEOTIDE SEQUENCE [LARGE SCALE GENOMIC DNA]</scope>
    <source>
        <strain evidence="2 3">BR193</strain>
    </source>
</reference>
<dbReference type="GO" id="GO:0005524">
    <property type="term" value="F:ATP binding"/>
    <property type="evidence" value="ECO:0007669"/>
    <property type="project" value="InterPro"/>
</dbReference>
<evidence type="ECO:0000259" key="1">
    <source>
        <dbReference type="SMART" id="SM00382"/>
    </source>
</evidence>
<dbReference type="GO" id="GO:0004252">
    <property type="term" value="F:serine-type endopeptidase activity"/>
    <property type="evidence" value="ECO:0007669"/>
    <property type="project" value="InterPro"/>
</dbReference>
<dbReference type="Proteomes" id="UP000711995">
    <property type="component" value="Unassembled WGS sequence"/>
</dbReference>
<dbReference type="PRINTS" id="PR00830">
    <property type="entry name" value="ENDOLAPTASE"/>
</dbReference>
<keyword evidence="3" id="KW-1185">Reference proteome</keyword>
<dbReference type="RefSeq" id="WP_167700586.1">
    <property type="nucleotide sequence ID" value="NZ_CP118174.1"/>
</dbReference>
<dbReference type="Pfam" id="PF00004">
    <property type="entry name" value="AAA"/>
    <property type="match status" value="1"/>
</dbReference>
<dbReference type="GO" id="GO:0004176">
    <property type="term" value="F:ATP-dependent peptidase activity"/>
    <property type="evidence" value="ECO:0007669"/>
    <property type="project" value="InterPro"/>
</dbReference>
<gene>
    <name evidence="2" type="ORF">HCT14_05740</name>
</gene>